<feature type="non-terminal residue" evidence="2">
    <location>
        <position position="1"/>
    </location>
</feature>
<dbReference type="EMBL" id="BART01039869">
    <property type="protein sequence ID" value="GAH24093.1"/>
    <property type="molecule type" value="Genomic_DNA"/>
</dbReference>
<feature type="transmembrane region" description="Helical" evidence="1">
    <location>
        <begin position="12"/>
        <end position="37"/>
    </location>
</feature>
<reference evidence="2" key="1">
    <citation type="journal article" date="2014" name="Front. Microbiol.">
        <title>High frequency of phylogenetically diverse reductive dehalogenase-homologous genes in deep subseafloor sedimentary metagenomes.</title>
        <authorList>
            <person name="Kawai M."/>
            <person name="Futagami T."/>
            <person name="Toyoda A."/>
            <person name="Takaki Y."/>
            <person name="Nishi S."/>
            <person name="Hori S."/>
            <person name="Arai W."/>
            <person name="Tsubouchi T."/>
            <person name="Morono Y."/>
            <person name="Uchiyama I."/>
            <person name="Ito T."/>
            <person name="Fujiyama A."/>
            <person name="Inagaki F."/>
            <person name="Takami H."/>
        </authorList>
    </citation>
    <scope>NUCLEOTIDE SEQUENCE</scope>
    <source>
        <strain evidence="2">Expedition CK06-06</strain>
    </source>
</reference>
<keyword evidence="1" id="KW-0472">Membrane</keyword>
<organism evidence="2">
    <name type="scientific">marine sediment metagenome</name>
    <dbReference type="NCBI Taxonomy" id="412755"/>
    <lineage>
        <taxon>unclassified sequences</taxon>
        <taxon>metagenomes</taxon>
        <taxon>ecological metagenomes</taxon>
    </lineage>
</organism>
<keyword evidence="1" id="KW-0812">Transmembrane</keyword>
<evidence type="ECO:0000313" key="2">
    <source>
        <dbReference type="EMBL" id="GAH24093.1"/>
    </source>
</evidence>
<name>X1FTK2_9ZZZZ</name>
<proteinExistence type="predicted"/>
<dbReference type="AlphaFoldDB" id="X1FTK2"/>
<protein>
    <submittedName>
        <fullName evidence="2">Uncharacterized protein</fullName>
    </submittedName>
</protein>
<gene>
    <name evidence="2" type="ORF">S01H4_65268</name>
</gene>
<evidence type="ECO:0000256" key="1">
    <source>
        <dbReference type="SAM" id="Phobius"/>
    </source>
</evidence>
<accession>X1FTK2</accession>
<keyword evidence="1" id="KW-1133">Transmembrane helix</keyword>
<comment type="caution">
    <text evidence="2">The sequence shown here is derived from an EMBL/GenBank/DDBJ whole genome shotgun (WGS) entry which is preliminary data.</text>
</comment>
<sequence>FYYFEKTKNEHYITLIVAAFGIMLLYLGSVSFFYFLFEKVILI</sequence>